<dbReference type="RefSeq" id="WP_357365106.1">
    <property type="nucleotide sequence ID" value="NZ_CP109527.1"/>
</dbReference>
<dbReference type="PANTHER" id="PTHR30146">
    <property type="entry name" value="LACI-RELATED TRANSCRIPTIONAL REPRESSOR"/>
    <property type="match status" value="1"/>
</dbReference>
<evidence type="ECO:0000256" key="3">
    <source>
        <dbReference type="ARBA" id="ARBA00023163"/>
    </source>
</evidence>
<organism evidence="5 6">
    <name type="scientific">Nocardia salmonicida</name>
    <dbReference type="NCBI Taxonomy" id="53431"/>
    <lineage>
        <taxon>Bacteria</taxon>
        <taxon>Bacillati</taxon>
        <taxon>Actinomycetota</taxon>
        <taxon>Actinomycetes</taxon>
        <taxon>Mycobacteriales</taxon>
        <taxon>Nocardiaceae</taxon>
        <taxon>Nocardia</taxon>
    </lineage>
</organism>
<evidence type="ECO:0000313" key="6">
    <source>
        <dbReference type="Proteomes" id="UP001621418"/>
    </source>
</evidence>
<dbReference type="InterPro" id="IPR046335">
    <property type="entry name" value="LacI/GalR-like_sensor"/>
</dbReference>
<keyword evidence="3" id="KW-0804">Transcription</keyword>
<sequence>MTTKEVRVPPRPTMRDIAAAAGVSPSAVSLALAGKGRMEDSTRARILATATELGYRINREARALRTGRTMMIGLVTSMVADQVDDHESRLDWYTRTALAAANESFRHGYALVLVPPLGEHDQVHDLAADGVLLIDPDPAEGFVETAAARGLAVVTIGGHAPAPASSVSLDRDAAVDLAMTHFLSTGARRPALLVDNSGRQNAAASRTAYEHWCDIAGMTPIVATVDFAGGGGRTRLAHRACVQLLTERPDVDAVYAPLDSVAAGCVTAARELGRTIGADLGLITSEGSIARDNDPPLTAIDTHREEQAAAAVRMLVTALASGERAPNQTFLPSLIVR</sequence>
<reference evidence="5 6" key="1">
    <citation type="submission" date="2022-10" db="EMBL/GenBank/DDBJ databases">
        <title>The complete genomes of actinobacterial strains from the NBC collection.</title>
        <authorList>
            <person name="Joergensen T.S."/>
            <person name="Alvarez Arevalo M."/>
            <person name="Sterndorff E.B."/>
            <person name="Faurdal D."/>
            <person name="Vuksanovic O."/>
            <person name="Mourched A.-S."/>
            <person name="Charusanti P."/>
            <person name="Shaw S."/>
            <person name="Blin K."/>
            <person name="Weber T."/>
        </authorList>
    </citation>
    <scope>NUCLEOTIDE SEQUENCE [LARGE SCALE GENOMIC DNA]</scope>
    <source>
        <strain evidence="5 6">NBC_01413</strain>
    </source>
</reference>
<proteinExistence type="predicted"/>
<dbReference type="SUPFAM" id="SSF53822">
    <property type="entry name" value="Periplasmic binding protein-like I"/>
    <property type="match status" value="1"/>
</dbReference>
<dbReference type="PANTHER" id="PTHR30146:SF153">
    <property type="entry name" value="LACTOSE OPERON REPRESSOR"/>
    <property type="match status" value="1"/>
</dbReference>
<evidence type="ECO:0000256" key="2">
    <source>
        <dbReference type="ARBA" id="ARBA00023125"/>
    </source>
</evidence>
<keyword evidence="1" id="KW-0805">Transcription regulation</keyword>
<dbReference type="EMBL" id="CP109527">
    <property type="protein sequence ID" value="WTY36139.1"/>
    <property type="molecule type" value="Genomic_DNA"/>
</dbReference>
<name>A0ABZ1N833_9NOCA</name>
<evidence type="ECO:0000256" key="1">
    <source>
        <dbReference type="ARBA" id="ARBA00023015"/>
    </source>
</evidence>
<dbReference type="PROSITE" id="PS50932">
    <property type="entry name" value="HTH_LACI_2"/>
    <property type="match status" value="1"/>
</dbReference>
<gene>
    <name evidence="5" type="ORF">OG308_33735</name>
</gene>
<dbReference type="SMART" id="SM00354">
    <property type="entry name" value="HTH_LACI"/>
    <property type="match status" value="1"/>
</dbReference>
<dbReference type="InterPro" id="IPR000843">
    <property type="entry name" value="HTH_LacI"/>
</dbReference>
<dbReference type="SUPFAM" id="SSF47413">
    <property type="entry name" value="lambda repressor-like DNA-binding domains"/>
    <property type="match status" value="1"/>
</dbReference>
<dbReference type="Pfam" id="PF00356">
    <property type="entry name" value="LacI"/>
    <property type="match status" value="1"/>
</dbReference>
<dbReference type="Gene3D" id="3.40.50.2300">
    <property type="match status" value="2"/>
</dbReference>
<feature type="domain" description="HTH lacI-type" evidence="4">
    <location>
        <begin position="12"/>
        <end position="66"/>
    </location>
</feature>
<evidence type="ECO:0000259" key="4">
    <source>
        <dbReference type="PROSITE" id="PS50932"/>
    </source>
</evidence>
<dbReference type="Pfam" id="PF13377">
    <property type="entry name" value="Peripla_BP_3"/>
    <property type="match status" value="1"/>
</dbReference>
<dbReference type="Proteomes" id="UP001621418">
    <property type="component" value="Chromosome"/>
</dbReference>
<dbReference type="CDD" id="cd01392">
    <property type="entry name" value="HTH_LacI"/>
    <property type="match status" value="1"/>
</dbReference>
<accession>A0ABZ1N833</accession>
<keyword evidence="2" id="KW-0238">DNA-binding</keyword>
<dbReference type="PROSITE" id="PS00356">
    <property type="entry name" value="HTH_LACI_1"/>
    <property type="match status" value="1"/>
</dbReference>
<dbReference type="InterPro" id="IPR028082">
    <property type="entry name" value="Peripla_BP_I"/>
</dbReference>
<evidence type="ECO:0000313" key="5">
    <source>
        <dbReference type="EMBL" id="WTY36139.1"/>
    </source>
</evidence>
<dbReference type="InterPro" id="IPR010982">
    <property type="entry name" value="Lambda_DNA-bd_dom_sf"/>
</dbReference>
<keyword evidence="6" id="KW-1185">Reference proteome</keyword>
<dbReference type="Gene3D" id="1.10.260.40">
    <property type="entry name" value="lambda repressor-like DNA-binding domains"/>
    <property type="match status" value="1"/>
</dbReference>
<protein>
    <submittedName>
        <fullName evidence="5">LacI family transcriptional regulator</fullName>
    </submittedName>
</protein>